<dbReference type="PANTHER" id="PTHR30535">
    <property type="entry name" value="VITAMIN B12-BINDING PROTEIN"/>
    <property type="match status" value="1"/>
</dbReference>
<evidence type="ECO:0000259" key="2">
    <source>
        <dbReference type="PROSITE" id="PS50983"/>
    </source>
</evidence>
<dbReference type="Proteomes" id="UP000824108">
    <property type="component" value="Unassembled WGS sequence"/>
</dbReference>
<evidence type="ECO:0000313" key="4">
    <source>
        <dbReference type="Proteomes" id="UP000824108"/>
    </source>
</evidence>
<accession>A0A9D2GX31</accession>
<dbReference type="Gene3D" id="3.40.50.1980">
    <property type="entry name" value="Nitrogenase molybdenum iron protein domain"/>
    <property type="match status" value="2"/>
</dbReference>
<feature type="domain" description="Fe/B12 periplasmic-binding" evidence="2">
    <location>
        <begin position="109"/>
        <end position="377"/>
    </location>
</feature>
<gene>
    <name evidence="3" type="ORF">H9807_05770</name>
</gene>
<evidence type="ECO:0000313" key="3">
    <source>
        <dbReference type="EMBL" id="HIZ91608.1"/>
    </source>
</evidence>
<dbReference type="EMBL" id="DXAV01000049">
    <property type="protein sequence ID" value="HIZ91608.1"/>
    <property type="molecule type" value="Genomic_DNA"/>
</dbReference>
<sequence length="390" mass="43363">MNRLFLAGLLLAATCCAGSCGSRSSKPSAADGMQADNAAIAPADSSLQVTPTYAEGYTIDYRADGVRLLDVHDPQNPEAPDYHFALVPRGTHPAGIPQDYTPIETPVRSVICMTSLQLSNFIALDACPLVTGITSTRHLFDPTMNRQLAEGRTVKIGIEGNFDSEVVMSVEPDVIFISPFKRGGYDALRDTDIPLVPHLGYKEMTPLGQAEWVKLVGLFIGREREANERFAAIEARYKELCRLAAGVEKRPVVFSGELRGGNWYAVGGKSFLAQLFRDAGADYFLKDDPRSGGVTLDFETVYSRADEADFWRIVNSYEGTFSYDALKATDARYADFRAFREQAVVYCNMRNTPFYESMPMQPDVVLKDLIHAFHPDLLPQYEPTYYERLK</sequence>
<proteinExistence type="predicted"/>
<comment type="caution">
    <text evidence="3">The sequence shown here is derived from an EMBL/GenBank/DDBJ whole genome shotgun (WGS) entry which is preliminary data.</text>
</comment>
<dbReference type="Pfam" id="PF01497">
    <property type="entry name" value="Peripla_BP_2"/>
    <property type="match status" value="1"/>
</dbReference>
<dbReference type="SUPFAM" id="SSF53807">
    <property type="entry name" value="Helical backbone' metal receptor"/>
    <property type="match status" value="1"/>
</dbReference>
<feature type="chain" id="PRO_5038549174" evidence="1">
    <location>
        <begin position="18"/>
        <end position="390"/>
    </location>
</feature>
<dbReference type="AlphaFoldDB" id="A0A9D2GX31"/>
<reference evidence="3" key="2">
    <citation type="submission" date="2021-04" db="EMBL/GenBank/DDBJ databases">
        <authorList>
            <person name="Gilroy R."/>
        </authorList>
    </citation>
    <scope>NUCLEOTIDE SEQUENCE</scope>
    <source>
        <strain evidence="3">CHK118-2852</strain>
    </source>
</reference>
<dbReference type="InterPro" id="IPR002491">
    <property type="entry name" value="ABC_transptr_periplasmic_BD"/>
</dbReference>
<dbReference type="PROSITE" id="PS50983">
    <property type="entry name" value="FE_B12_PBP"/>
    <property type="match status" value="1"/>
</dbReference>
<reference evidence="3" key="1">
    <citation type="journal article" date="2021" name="PeerJ">
        <title>Extensive microbial diversity within the chicken gut microbiome revealed by metagenomics and culture.</title>
        <authorList>
            <person name="Gilroy R."/>
            <person name="Ravi A."/>
            <person name="Getino M."/>
            <person name="Pursley I."/>
            <person name="Horton D.L."/>
            <person name="Alikhan N.F."/>
            <person name="Baker D."/>
            <person name="Gharbi K."/>
            <person name="Hall N."/>
            <person name="Watson M."/>
            <person name="Adriaenssens E.M."/>
            <person name="Foster-Nyarko E."/>
            <person name="Jarju S."/>
            <person name="Secka A."/>
            <person name="Antonio M."/>
            <person name="Oren A."/>
            <person name="Chaudhuri R.R."/>
            <person name="La Ragione R."/>
            <person name="Hildebrand F."/>
            <person name="Pallen M.J."/>
        </authorList>
    </citation>
    <scope>NUCLEOTIDE SEQUENCE</scope>
    <source>
        <strain evidence="3">CHK118-2852</strain>
    </source>
</reference>
<evidence type="ECO:0000256" key="1">
    <source>
        <dbReference type="SAM" id="SignalP"/>
    </source>
</evidence>
<protein>
    <submittedName>
        <fullName evidence="3">ABC transporter substrate-binding protein</fullName>
    </submittedName>
</protein>
<feature type="signal peptide" evidence="1">
    <location>
        <begin position="1"/>
        <end position="17"/>
    </location>
</feature>
<dbReference type="InterPro" id="IPR050902">
    <property type="entry name" value="ABC_Transporter_SBP"/>
</dbReference>
<dbReference type="PANTHER" id="PTHR30535:SF34">
    <property type="entry name" value="MOLYBDATE-BINDING PROTEIN MOLA"/>
    <property type="match status" value="1"/>
</dbReference>
<organism evidence="3 4">
    <name type="scientific">Candidatus Bacteroides merdavium</name>
    <dbReference type="NCBI Taxonomy" id="2838472"/>
    <lineage>
        <taxon>Bacteria</taxon>
        <taxon>Pseudomonadati</taxon>
        <taxon>Bacteroidota</taxon>
        <taxon>Bacteroidia</taxon>
        <taxon>Bacteroidales</taxon>
        <taxon>Bacteroidaceae</taxon>
        <taxon>Bacteroides</taxon>
    </lineage>
</organism>
<keyword evidence="1" id="KW-0732">Signal</keyword>
<dbReference type="GO" id="GO:0071281">
    <property type="term" value="P:cellular response to iron ion"/>
    <property type="evidence" value="ECO:0007669"/>
    <property type="project" value="TreeGrafter"/>
</dbReference>
<name>A0A9D2GX31_9BACE</name>